<dbReference type="RefSeq" id="WP_343075494.1">
    <property type="nucleotide sequence ID" value="NZ_JACHNU010000001.1"/>
</dbReference>
<dbReference type="Gene3D" id="1.10.10.10">
    <property type="entry name" value="Winged helix-like DNA-binding domain superfamily/Winged helix DNA-binding domain"/>
    <property type="match status" value="1"/>
</dbReference>
<dbReference type="GO" id="GO:0003677">
    <property type="term" value="F:DNA binding"/>
    <property type="evidence" value="ECO:0007669"/>
    <property type="project" value="InterPro"/>
</dbReference>
<dbReference type="InterPro" id="IPR013249">
    <property type="entry name" value="RNA_pol_sigma70_r4_t2"/>
</dbReference>
<dbReference type="InterPro" id="IPR014284">
    <property type="entry name" value="RNA_pol_sigma-70_dom"/>
</dbReference>
<sequence>MTPLAETFRDDWGRVLAALIGLLGDFDLAEEAAQEAFAVAAERWPRDGVPSNPRSWLVTTARNRAIDRIRRERTLAEKTRQLTPPAVAHDETDEMDATRFPDERLELIFTCCHPALATEAQVALTLRTLGGLGTAEIARAFLVPEPTMAQRLVRAKRKIKAAGIPFRVPADHLLPDRLAAVLAVVYLIFNAGYSAPADNELTREALRLGRALAELMPDEPEIHGLLALMLLHDARRAARVDGGALVLLADQDPSRWDRRQIAAGRAALERALALRGNGPYVVQAAIASLHAELPRDWPQIAALYGELARLTGSPVVELSRAVAVAEADGPAAGLAIAEKVPLDGYHYLHATRGELLRRLDRVEQARDAYRRALELVHDDAERRLLERRLAAL</sequence>
<feature type="domain" description="RNA polymerase sigma factor 70 region 4 type 2" evidence="6">
    <location>
        <begin position="109"/>
        <end position="159"/>
    </location>
</feature>
<proteinExistence type="inferred from homology"/>
<dbReference type="InterPro" id="IPR013325">
    <property type="entry name" value="RNA_pol_sigma_r2"/>
</dbReference>
<dbReference type="AlphaFoldDB" id="A0A840I8R1"/>
<feature type="domain" description="DUF6596" evidence="7">
    <location>
        <begin position="177"/>
        <end position="271"/>
    </location>
</feature>
<evidence type="ECO:0000313" key="9">
    <source>
        <dbReference type="Proteomes" id="UP000585272"/>
    </source>
</evidence>
<organism evidence="8 9">
    <name type="scientific">Conexibacter arvalis</name>
    <dbReference type="NCBI Taxonomy" id="912552"/>
    <lineage>
        <taxon>Bacteria</taxon>
        <taxon>Bacillati</taxon>
        <taxon>Actinomycetota</taxon>
        <taxon>Thermoleophilia</taxon>
        <taxon>Solirubrobacterales</taxon>
        <taxon>Conexibacteraceae</taxon>
        <taxon>Conexibacter</taxon>
    </lineage>
</organism>
<dbReference type="InterPro" id="IPR007627">
    <property type="entry name" value="RNA_pol_sigma70_r2"/>
</dbReference>
<dbReference type="GO" id="GO:0016987">
    <property type="term" value="F:sigma factor activity"/>
    <property type="evidence" value="ECO:0007669"/>
    <property type="project" value="UniProtKB-KW"/>
</dbReference>
<evidence type="ECO:0000256" key="3">
    <source>
        <dbReference type="ARBA" id="ARBA00023082"/>
    </source>
</evidence>
<reference evidence="8 9" key="1">
    <citation type="submission" date="2020-08" db="EMBL/GenBank/DDBJ databases">
        <title>Genomic Encyclopedia of Archaeal and Bacterial Type Strains, Phase II (KMG-II): from individual species to whole genera.</title>
        <authorList>
            <person name="Goeker M."/>
        </authorList>
    </citation>
    <scope>NUCLEOTIDE SEQUENCE [LARGE SCALE GENOMIC DNA]</scope>
    <source>
        <strain evidence="8 9">DSM 23288</strain>
    </source>
</reference>
<keyword evidence="4" id="KW-0804">Transcription</keyword>
<dbReference type="Proteomes" id="UP000585272">
    <property type="component" value="Unassembled WGS sequence"/>
</dbReference>
<evidence type="ECO:0000313" key="8">
    <source>
        <dbReference type="EMBL" id="MBB4660534.1"/>
    </source>
</evidence>
<comment type="caution">
    <text evidence="8">The sequence shown here is derived from an EMBL/GenBank/DDBJ whole genome shotgun (WGS) entry which is preliminary data.</text>
</comment>
<dbReference type="Gene3D" id="1.10.1740.10">
    <property type="match status" value="1"/>
</dbReference>
<dbReference type="NCBIfam" id="TIGR02937">
    <property type="entry name" value="sigma70-ECF"/>
    <property type="match status" value="1"/>
</dbReference>
<evidence type="ECO:0000259" key="7">
    <source>
        <dbReference type="Pfam" id="PF20239"/>
    </source>
</evidence>
<dbReference type="InterPro" id="IPR046531">
    <property type="entry name" value="DUF6596"/>
</dbReference>
<dbReference type="SUPFAM" id="SSF88659">
    <property type="entry name" value="Sigma3 and sigma4 domains of RNA polymerase sigma factors"/>
    <property type="match status" value="1"/>
</dbReference>
<gene>
    <name evidence="8" type="ORF">BDZ31_000107</name>
</gene>
<name>A0A840I8R1_9ACTN</name>
<dbReference type="PANTHER" id="PTHR47756:SF2">
    <property type="entry name" value="BLL6612 PROTEIN"/>
    <property type="match status" value="1"/>
</dbReference>
<dbReference type="Pfam" id="PF08281">
    <property type="entry name" value="Sigma70_r4_2"/>
    <property type="match status" value="1"/>
</dbReference>
<accession>A0A840I8R1</accession>
<protein>
    <submittedName>
        <fullName evidence="8">RNA polymerase sigma-70 factor (ECF subfamily)</fullName>
    </submittedName>
</protein>
<evidence type="ECO:0000256" key="4">
    <source>
        <dbReference type="ARBA" id="ARBA00023163"/>
    </source>
</evidence>
<dbReference type="SUPFAM" id="SSF88946">
    <property type="entry name" value="Sigma2 domain of RNA polymerase sigma factors"/>
    <property type="match status" value="1"/>
</dbReference>
<dbReference type="EMBL" id="JACHNU010000001">
    <property type="protein sequence ID" value="MBB4660534.1"/>
    <property type="molecule type" value="Genomic_DNA"/>
</dbReference>
<keyword evidence="9" id="KW-1185">Reference proteome</keyword>
<dbReference type="InterPro" id="IPR013324">
    <property type="entry name" value="RNA_pol_sigma_r3/r4-like"/>
</dbReference>
<comment type="similarity">
    <text evidence="1">Belongs to the sigma-70 factor family. ECF subfamily.</text>
</comment>
<keyword evidence="2" id="KW-0805">Transcription regulation</keyword>
<evidence type="ECO:0000256" key="2">
    <source>
        <dbReference type="ARBA" id="ARBA00023015"/>
    </source>
</evidence>
<evidence type="ECO:0000259" key="5">
    <source>
        <dbReference type="Pfam" id="PF04542"/>
    </source>
</evidence>
<dbReference type="GO" id="GO:0006352">
    <property type="term" value="P:DNA-templated transcription initiation"/>
    <property type="evidence" value="ECO:0007669"/>
    <property type="project" value="InterPro"/>
</dbReference>
<dbReference type="InterPro" id="IPR036388">
    <property type="entry name" value="WH-like_DNA-bd_sf"/>
</dbReference>
<evidence type="ECO:0000259" key="6">
    <source>
        <dbReference type="Pfam" id="PF08281"/>
    </source>
</evidence>
<dbReference type="PANTHER" id="PTHR47756">
    <property type="entry name" value="BLL6612 PROTEIN-RELATED"/>
    <property type="match status" value="1"/>
</dbReference>
<feature type="domain" description="RNA polymerase sigma-70 region 2" evidence="5">
    <location>
        <begin position="14"/>
        <end position="73"/>
    </location>
</feature>
<evidence type="ECO:0000256" key="1">
    <source>
        <dbReference type="ARBA" id="ARBA00010641"/>
    </source>
</evidence>
<dbReference type="Pfam" id="PF20239">
    <property type="entry name" value="DUF6596"/>
    <property type="match status" value="1"/>
</dbReference>
<keyword evidence="3" id="KW-0731">Sigma factor</keyword>
<dbReference type="Pfam" id="PF04542">
    <property type="entry name" value="Sigma70_r2"/>
    <property type="match status" value="1"/>
</dbReference>